<gene>
    <name evidence="4" type="ORF">QNM18_13675</name>
</gene>
<evidence type="ECO:0000256" key="2">
    <source>
        <dbReference type="ARBA" id="ARBA00012438"/>
    </source>
</evidence>
<accession>A0ABT7EM69</accession>
<evidence type="ECO:0000256" key="1">
    <source>
        <dbReference type="ARBA" id="ARBA00000085"/>
    </source>
</evidence>
<dbReference type="Gene3D" id="1.10.287.130">
    <property type="match status" value="1"/>
</dbReference>
<organism evidence="4 5">
    <name type="scientific">Pseudoalteromonas obscura</name>
    <dbReference type="NCBI Taxonomy" id="3048491"/>
    <lineage>
        <taxon>Bacteria</taxon>
        <taxon>Pseudomonadati</taxon>
        <taxon>Pseudomonadota</taxon>
        <taxon>Gammaproteobacteria</taxon>
        <taxon>Alteromonadales</taxon>
        <taxon>Pseudoalteromonadaceae</taxon>
        <taxon>Pseudoalteromonas</taxon>
    </lineage>
</organism>
<dbReference type="RefSeq" id="WP_284137551.1">
    <property type="nucleotide sequence ID" value="NZ_JASJUT010000005.1"/>
</dbReference>
<proteinExistence type="predicted"/>
<evidence type="ECO:0000313" key="4">
    <source>
        <dbReference type="EMBL" id="MDK2596105.1"/>
    </source>
</evidence>
<evidence type="ECO:0000256" key="3">
    <source>
        <dbReference type="SAM" id="Phobius"/>
    </source>
</evidence>
<dbReference type="CDD" id="cd00082">
    <property type="entry name" value="HisKA"/>
    <property type="match status" value="1"/>
</dbReference>
<protein>
    <recommendedName>
        <fullName evidence="2">histidine kinase</fullName>
        <ecNumber evidence="2">2.7.13.3</ecNumber>
    </recommendedName>
</protein>
<dbReference type="SUPFAM" id="SSF47384">
    <property type="entry name" value="Homodimeric domain of signal transducing histidine kinase"/>
    <property type="match status" value="1"/>
</dbReference>
<dbReference type="EC" id="2.7.13.3" evidence="2"/>
<reference evidence="4 5" key="1">
    <citation type="submission" date="2023-05" db="EMBL/GenBank/DDBJ databases">
        <title>Pseudoalteromonas ardens sp. nov., Pseudoalteromonas obscura sp. nov., and Pseudoalteromonas umbrosa sp. nov., isolated from the coral Montipora capitata.</title>
        <authorList>
            <person name="Thomas E.M."/>
            <person name="Smith E.M."/>
            <person name="Papke E."/>
            <person name="Shlafstein M.D."/>
            <person name="Oline D.K."/>
            <person name="Videau P."/>
            <person name="Saw J.H."/>
            <person name="Strangman W.K."/>
            <person name="Ushijima B."/>
        </authorList>
    </citation>
    <scope>NUCLEOTIDE SEQUENCE [LARGE SCALE GENOMIC DNA]</scope>
    <source>
        <strain evidence="4 5">P94</strain>
    </source>
</reference>
<name>A0ABT7EM69_9GAMM</name>
<feature type="transmembrane region" description="Helical" evidence="3">
    <location>
        <begin position="12"/>
        <end position="37"/>
    </location>
</feature>
<dbReference type="Proteomes" id="UP001231915">
    <property type="component" value="Unassembled WGS sequence"/>
</dbReference>
<dbReference type="EMBL" id="JASJUT010000005">
    <property type="protein sequence ID" value="MDK2596105.1"/>
    <property type="molecule type" value="Genomic_DNA"/>
</dbReference>
<evidence type="ECO:0000313" key="5">
    <source>
        <dbReference type="Proteomes" id="UP001231915"/>
    </source>
</evidence>
<dbReference type="InterPro" id="IPR036097">
    <property type="entry name" value="HisK_dim/P_sf"/>
</dbReference>
<feature type="transmembrane region" description="Helical" evidence="3">
    <location>
        <begin position="130"/>
        <end position="150"/>
    </location>
</feature>
<comment type="caution">
    <text evidence="4">The sequence shown here is derived from an EMBL/GenBank/DDBJ whole genome shotgun (WGS) entry which is preliminary data.</text>
</comment>
<comment type="catalytic activity">
    <reaction evidence="1">
        <text>ATP + protein L-histidine = ADP + protein N-phospho-L-histidine.</text>
        <dbReference type="EC" id="2.7.13.3"/>
    </reaction>
</comment>
<sequence length="384" mass="44245">MIKQQSFARYFTVRLGIFFVVFIALWIQVATWVYHFAWDDTTEHYLYQDLDLALSGQLSMPVISDEKYIGILANMPVEFQHILSTHDVEFEHTFLLPSATGDMYVLKSEGHSGEPLYVIHFFSHQDSPSLLPIFLILSGFMLFPTGFLAWRIWRSISLDINVLKYSLEKDNEHTIRFVELAEIQSSLKMARFAQRHAQQQERLFSSFLSHEVRTPLTRVNNSISRLQQIDDIPLDALDVIDELEAGQRELAETADAVLLLCQPNKAKLECKALFPMLSRWQKLWAQRGLEIELLETEQLSEQSIQPKLFLLLLTQVAKNALQHGEGKLTVRCLKQGLEFENKRSCMQANSGHGLGSKIITQVTECFGWKAAVHRGDWYLLRVSW</sequence>
<keyword evidence="3" id="KW-1133">Transmembrane helix</keyword>
<keyword evidence="5" id="KW-1185">Reference proteome</keyword>
<dbReference type="InterPro" id="IPR003661">
    <property type="entry name" value="HisK_dim/P_dom"/>
</dbReference>
<keyword evidence="3" id="KW-0812">Transmembrane</keyword>
<keyword evidence="3" id="KW-0472">Membrane</keyword>